<accession>A0A655EUB8</accession>
<evidence type="ECO:0000313" key="2">
    <source>
        <dbReference type="Proteomes" id="UP000039217"/>
    </source>
</evidence>
<protein>
    <submittedName>
        <fullName evidence="1">Uncharacterized protein</fullName>
    </submittedName>
</protein>
<reference evidence="1 2" key="1">
    <citation type="submission" date="2015-03" db="EMBL/GenBank/DDBJ databases">
        <authorList>
            <consortium name="Pathogen Informatics"/>
        </authorList>
    </citation>
    <scope>NUCLEOTIDE SEQUENCE [LARGE SCALE GENOMIC DNA]</scope>
    <source>
        <strain evidence="1 2">D00501624</strain>
    </source>
</reference>
<organism evidence="1 2">
    <name type="scientific">Mycobacterium tuberculosis</name>
    <dbReference type="NCBI Taxonomy" id="1773"/>
    <lineage>
        <taxon>Bacteria</taxon>
        <taxon>Bacillati</taxon>
        <taxon>Actinomycetota</taxon>
        <taxon>Actinomycetes</taxon>
        <taxon>Mycobacteriales</taxon>
        <taxon>Mycobacteriaceae</taxon>
        <taxon>Mycobacterium</taxon>
        <taxon>Mycobacterium tuberculosis complex</taxon>
    </lineage>
</organism>
<name>A0A655EUB8_MYCTX</name>
<sequence length="62" mass="6871">MSMRTVLPHIVDPDAVATGQLHRPEKCMRVKPRGKHDDVHLVQHTIIGDDAPMFDVIDTGGD</sequence>
<dbReference type="AlphaFoldDB" id="A0A655EUB8"/>
<proteinExistence type="predicted"/>
<evidence type="ECO:0000313" key="1">
    <source>
        <dbReference type="EMBL" id="CNV32896.1"/>
    </source>
</evidence>
<dbReference type="Proteomes" id="UP000039217">
    <property type="component" value="Unassembled WGS sequence"/>
</dbReference>
<dbReference type="EMBL" id="CQQC01000673">
    <property type="protein sequence ID" value="CNV32896.1"/>
    <property type="molecule type" value="Genomic_DNA"/>
</dbReference>
<gene>
    <name evidence="1" type="ORF">ERS007661_02076</name>
</gene>